<evidence type="ECO:0000256" key="2">
    <source>
        <dbReference type="ARBA" id="ARBA00004721"/>
    </source>
</evidence>
<evidence type="ECO:0000256" key="6">
    <source>
        <dbReference type="ARBA" id="ARBA00023239"/>
    </source>
</evidence>
<proteinExistence type="evidence at transcript level"/>
<evidence type="ECO:0000256" key="1">
    <source>
        <dbReference type="ARBA" id="ARBA00001946"/>
    </source>
</evidence>
<dbReference type="PANTHER" id="PTHR31739:SF33">
    <property type="entry name" value="CIS-ABIENOL SYNTHASE, CHLOROPLASTIC"/>
    <property type="match status" value="1"/>
</dbReference>
<dbReference type="SUPFAM" id="SSF48576">
    <property type="entry name" value="Terpenoid synthases"/>
    <property type="match status" value="1"/>
</dbReference>
<dbReference type="GO" id="GO:0010333">
    <property type="term" value="F:terpene synthase activity"/>
    <property type="evidence" value="ECO:0007669"/>
    <property type="project" value="InterPro"/>
</dbReference>
<dbReference type="Pfam" id="PF03936">
    <property type="entry name" value="Terpene_synth_C"/>
    <property type="match status" value="1"/>
</dbReference>
<protein>
    <submittedName>
        <fullName evidence="9">IlKSL2</fullName>
    </submittedName>
</protein>
<name>A0A8F6T6I7_9LAMI</name>
<organism evidence="9">
    <name type="scientific">Isodon lophanthoides var. gerardianus</name>
    <dbReference type="NCBI Taxonomy" id="669302"/>
    <lineage>
        <taxon>Eukaryota</taxon>
        <taxon>Viridiplantae</taxon>
        <taxon>Streptophyta</taxon>
        <taxon>Embryophyta</taxon>
        <taxon>Tracheophyta</taxon>
        <taxon>Spermatophyta</taxon>
        <taxon>Magnoliopsida</taxon>
        <taxon>eudicotyledons</taxon>
        <taxon>Gunneridae</taxon>
        <taxon>Pentapetalae</taxon>
        <taxon>asterids</taxon>
        <taxon>lamiids</taxon>
        <taxon>Lamiales</taxon>
        <taxon>Lamiaceae</taxon>
        <taxon>Nepetoideae</taxon>
        <taxon>Ocimeae</taxon>
        <taxon>Isodoninae</taxon>
        <taxon>Isodon</taxon>
    </lineage>
</organism>
<dbReference type="InterPro" id="IPR008949">
    <property type="entry name" value="Isoprenoid_synthase_dom_sf"/>
</dbReference>
<dbReference type="GO" id="GO:0042214">
    <property type="term" value="P:terpene metabolic process"/>
    <property type="evidence" value="ECO:0007669"/>
    <property type="project" value="UniProtKB-ARBA"/>
</dbReference>
<reference evidence="9" key="1">
    <citation type="journal article" date="2021" name="Plant Cell Physiol.">
        <title>Discovery and Functional Characterization of a Diverse Diterpene Synthase Family in the Medicinal Herb Isodon lophanthoides var. Gerardiana.</title>
        <authorList>
            <person name="Yang R."/>
            <person name="Du Z."/>
            <person name="Qiu T."/>
            <person name="Sun J."/>
            <person name="Shen Y."/>
            <person name="Huang L."/>
        </authorList>
    </citation>
    <scope>NUCLEOTIDE SEQUENCE</scope>
</reference>
<dbReference type="AlphaFoldDB" id="A0A8F6T6I7"/>
<evidence type="ECO:0000259" key="8">
    <source>
        <dbReference type="Pfam" id="PF03936"/>
    </source>
</evidence>
<dbReference type="InterPro" id="IPR036965">
    <property type="entry name" value="Terpene_synth_N_sf"/>
</dbReference>
<feature type="domain" description="Terpene synthase N-terminal" evidence="7">
    <location>
        <begin position="213"/>
        <end position="410"/>
    </location>
</feature>
<dbReference type="Gene3D" id="1.50.10.130">
    <property type="entry name" value="Terpene synthase, N-terminal domain"/>
    <property type="match status" value="1"/>
</dbReference>
<evidence type="ECO:0000313" key="9">
    <source>
        <dbReference type="EMBL" id="QXT24226.1"/>
    </source>
</evidence>
<dbReference type="FunFam" id="1.50.10.130:FF:000002">
    <property type="entry name" value="Ent-copalyl diphosphate synthase, chloroplastic"/>
    <property type="match status" value="1"/>
</dbReference>
<comment type="pathway">
    <text evidence="2">Secondary metabolite biosynthesis; terpenoid biosynthesis.</text>
</comment>
<gene>
    <name evidence="9" type="primary">KSL2</name>
</gene>
<dbReference type="GO" id="GO:0000287">
    <property type="term" value="F:magnesium ion binding"/>
    <property type="evidence" value="ECO:0007669"/>
    <property type="project" value="InterPro"/>
</dbReference>
<comment type="cofactor">
    <cofactor evidence="1">
        <name>Mg(2+)</name>
        <dbReference type="ChEBI" id="CHEBI:18420"/>
    </cofactor>
</comment>
<evidence type="ECO:0000259" key="7">
    <source>
        <dbReference type="Pfam" id="PF01397"/>
    </source>
</evidence>
<dbReference type="InterPro" id="IPR008930">
    <property type="entry name" value="Terpenoid_cyclase/PrenylTrfase"/>
</dbReference>
<dbReference type="Gene3D" id="1.50.10.160">
    <property type="match status" value="1"/>
</dbReference>
<dbReference type="PANTHER" id="PTHR31739">
    <property type="entry name" value="ENT-COPALYL DIPHOSPHATE SYNTHASE, CHLOROPLASTIC"/>
    <property type="match status" value="1"/>
</dbReference>
<dbReference type="GO" id="GO:0009686">
    <property type="term" value="P:gibberellin biosynthetic process"/>
    <property type="evidence" value="ECO:0007669"/>
    <property type="project" value="TreeGrafter"/>
</dbReference>
<evidence type="ECO:0000256" key="4">
    <source>
        <dbReference type="ARBA" id="ARBA00022723"/>
    </source>
</evidence>
<dbReference type="SFLD" id="SFLDG01014">
    <property type="entry name" value="Terpene_Cyclase_Like_1_N-term"/>
    <property type="match status" value="1"/>
</dbReference>
<dbReference type="Pfam" id="PF01397">
    <property type="entry name" value="Terpene_synth"/>
    <property type="match status" value="1"/>
</dbReference>
<comment type="similarity">
    <text evidence="3">Belongs to the terpene synthase family.</text>
</comment>
<sequence>MFSSTLKLKINPFLDNKIHRSSSRDFRGSRISNVKCSLNNSEDLIVKVRERVKGKVEISPSAYDTAWVAMVPAREYSGRKPRFPECLDWIVENQNSDGSWGVQSPSLLKHSLSCTLACLLPLSKWNVSSPQLLRKGVEFIRSSASAATDKDQITPIGFEIIFPMMIKYASDLNLELPINQDLVHILFRNRDTQLTRNTNFEYVGEGLGNSVDWKKMISMHQRSNGSLFNSPATTAAALIHRHDEKCLEYLNSLLTLYKTWVPTIHPVDVYTRLCLVDHLQGLGVERFVQPEIETVLHDTFRLWQQKDDEIFADATCRAMAFRLLRLQGYPVTPDELAAYVDEESFLAMASFESSGTDTVLELYKASEVRLPEDDDTLEKLHDWTSKFLKQQLQTKTILDQQLQRKVEFNLKNHRGILHSVKHRQNIDLYDIDYFRLLKTAYRCPTVYNEDIFQLSAQNFMASQAETQKELQMLLRWYDDLRLDMEFGRNVSRVAHFLASNSYPDPQLSEARLAFAKTVILVTRFDDFFDHHGSREESALTIELIREWNEPSTISYPSEEVEILYSALHATLTDMAEKAYPVQGRCIKSLLIFLWIELLTCFKSEMDSCTVETPPNFDEYMEFAWITIGSRISVLVSIHFANVKLSEETVRGSKCTALCHQVSSVARLLNDLQTYKKERDERKINSVIILMNSGKLSEEEAVSSILKTVDHHRKELLKLVVQREGSMFPRAIMDVFLRPCPIAYYLYTFTDEFTAPQQMKQDMKLLFHQPLHPSLVC</sequence>
<dbReference type="EMBL" id="MW251827">
    <property type="protein sequence ID" value="QXT24226.1"/>
    <property type="molecule type" value="mRNA"/>
</dbReference>
<dbReference type="InterPro" id="IPR001906">
    <property type="entry name" value="Terpene_synth_N"/>
</dbReference>
<dbReference type="Gene3D" id="1.10.600.10">
    <property type="entry name" value="Farnesyl Diphosphate Synthase"/>
    <property type="match status" value="1"/>
</dbReference>
<dbReference type="InterPro" id="IPR005630">
    <property type="entry name" value="Terpene_synthase_metal-bd"/>
</dbReference>
<dbReference type="GO" id="GO:0009507">
    <property type="term" value="C:chloroplast"/>
    <property type="evidence" value="ECO:0007669"/>
    <property type="project" value="TreeGrafter"/>
</dbReference>
<keyword evidence="6" id="KW-0456">Lyase</keyword>
<keyword evidence="5" id="KW-0460">Magnesium</keyword>
<dbReference type="InterPro" id="IPR050148">
    <property type="entry name" value="Terpene_synthase-like"/>
</dbReference>
<evidence type="ECO:0000256" key="3">
    <source>
        <dbReference type="ARBA" id="ARBA00006333"/>
    </source>
</evidence>
<feature type="domain" description="Terpene synthase metal-binding" evidence="8">
    <location>
        <begin position="482"/>
        <end position="714"/>
    </location>
</feature>
<evidence type="ECO:0000256" key="5">
    <source>
        <dbReference type="ARBA" id="ARBA00022842"/>
    </source>
</evidence>
<accession>A0A8F6T6I7</accession>
<keyword evidence="4" id="KW-0479">Metal-binding</keyword>
<dbReference type="SUPFAM" id="SSF48239">
    <property type="entry name" value="Terpenoid cyclases/Protein prenyltransferases"/>
    <property type="match status" value="2"/>
</dbReference>